<keyword evidence="6" id="KW-1185">Reference proteome</keyword>
<evidence type="ECO:0000256" key="3">
    <source>
        <dbReference type="SAM" id="Phobius"/>
    </source>
</evidence>
<keyword evidence="3" id="KW-0472">Membrane</keyword>
<dbReference type="Gene3D" id="1.25.40.10">
    <property type="entry name" value="Tetratricopeptide repeat domain"/>
    <property type="match status" value="1"/>
</dbReference>
<keyword evidence="3" id="KW-1133">Transmembrane helix</keyword>
<dbReference type="RefSeq" id="WP_394832252.1">
    <property type="nucleotide sequence ID" value="NZ_CP089929.1"/>
</dbReference>
<dbReference type="Proteomes" id="UP001374803">
    <property type="component" value="Chromosome"/>
</dbReference>
<sequence>MAKLHSAFFALCVALTAPTVAFAADGPGTPTPDKQKTADEWADEAFALVAKGEYPKAIAAYQRAYQISADGRNLYNIANIYDRKLHEREVAADYYRRYLHLPQTEPDLTKRATERLAALKEEEESIRKNAAASPPNGSSSQGGSIVVTPANRASASPAERPDTTRSTMQIGGIVAGGTGLALLGAGAIFGMMAKSKNDDASKLCNGSACNDNQALSLTDDARRFATLSTIGFVAGGVAVAGGLLLYFLAPDNKRSAALQITPKVGPQMAGITLGGAWR</sequence>
<feature type="region of interest" description="Disordered" evidence="2">
    <location>
        <begin position="120"/>
        <end position="167"/>
    </location>
</feature>
<dbReference type="InterPro" id="IPR019734">
    <property type="entry name" value="TPR_rpt"/>
</dbReference>
<evidence type="ECO:0000256" key="4">
    <source>
        <dbReference type="SAM" id="SignalP"/>
    </source>
</evidence>
<evidence type="ECO:0000313" key="6">
    <source>
        <dbReference type="Proteomes" id="UP001374803"/>
    </source>
</evidence>
<evidence type="ECO:0008006" key="7">
    <source>
        <dbReference type="Google" id="ProtNLM"/>
    </source>
</evidence>
<feature type="compositionally biased region" description="Low complexity" evidence="2">
    <location>
        <begin position="129"/>
        <end position="144"/>
    </location>
</feature>
<keyword evidence="4" id="KW-0732">Signal</keyword>
<dbReference type="SUPFAM" id="SSF48452">
    <property type="entry name" value="TPR-like"/>
    <property type="match status" value="1"/>
</dbReference>
<feature type="transmembrane region" description="Helical" evidence="3">
    <location>
        <begin position="224"/>
        <end position="249"/>
    </location>
</feature>
<accession>A0ABZ2KZ93</accession>
<evidence type="ECO:0000313" key="5">
    <source>
        <dbReference type="EMBL" id="WXB02624.1"/>
    </source>
</evidence>
<evidence type="ECO:0000256" key="2">
    <source>
        <dbReference type="SAM" id="MobiDB-lite"/>
    </source>
</evidence>
<proteinExistence type="predicted"/>
<keyword evidence="1" id="KW-0802">TPR repeat</keyword>
<dbReference type="InterPro" id="IPR011990">
    <property type="entry name" value="TPR-like_helical_dom_sf"/>
</dbReference>
<keyword evidence="3" id="KW-0812">Transmembrane</keyword>
<reference evidence="5" key="1">
    <citation type="submission" date="2021-12" db="EMBL/GenBank/DDBJ databases">
        <title>Discovery of the Pendulisporaceae a myxobacterial family with distinct sporulation behavior and unique specialized metabolism.</title>
        <authorList>
            <person name="Garcia R."/>
            <person name="Popoff A."/>
            <person name="Bader C.D."/>
            <person name="Loehr J."/>
            <person name="Walesch S."/>
            <person name="Walt C."/>
            <person name="Boldt J."/>
            <person name="Bunk B."/>
            <person name="Haeckl F.J.F.P.J."/>
            <person name="Gunesch A.P."/>
            <person name="Birkelbach J."/>
            <person name="Nuebel U."/>
            <person name="Pietschmann T."/>
            <person name="Bach T."/>
            <person name="Mueller R."/>
        </authorList>
    </citation>
    <scope>NUCLEOTIDE SEQUENCE</scope>
    <source>
        <strain evidence="5">MSr11367</strain>
    </source>
</reference>
<evidence type="ECO:0000256" key="1">
    <source>
        <dbReference type="PROSITE-ProRule" id="PRU00339"/>
    </source>
</evidence>
<feature type="transmembrane region" description="Helical" evidence="3">
    <location>
        <begin position="170"/>
        <end position="193"/>
    </location>
</feature>
<name>A0ABZ2KZ93_9BACT</name>
<feature type="chain" id="PRO_5046842750" description="Tetratricopeptide repeat protein" evidence="4">
    <location>
        <begin position="24"/>
        <end position="278"/>
    </location>
</feature>
<feature type="repeat" description="TPR" evidence="1">
    <location>
        <begin position="38"/>
        <end position="71"/>
    </location>
</feature>
<dbReference type="PROSITE" id="PS50005">
    <property type="entry name" value="TPR"/>
    <property type="match status" value="1"/>
</dbReference>
<dbReference type="EMBL" id="CP089983">
    <property type="protein sequence ID" value="WXB02624.1"/>
    <property type="molecule type" value="Genomic_DNA"/>
</dbReference>
<feature type="signal peptide" evidence="4">
    <location>
        <begin position="1"/>
        <end position="23"/>
    </location>
</feature>
<protein>
    <recommendedName>
        <fullName evidence="7">Tetratricopeptide repeat protein</fullName>
    </recommendedName>
</protein>
<gene>
    <name evidence="5" type="ORF">LVJ94_37625</name>
</gene>
<organism evidence="5 6">
    <name type="scientific">Pendulispora rubella</name>
    <dbReference type="NCBI Taxonomy" id="2741070"/>
    <lineage>
        <taxon>Bacteria</taxon>
        <taxon>Pseudomonadati</taxon>
        <taxon>Myxococcota</taxon>
        <taxon>Myxococcia</taxon>
        <taxon>Myxococcales</taxon>
        <taxon>Sorangiineae</taxon>
        <taxon>Pendulisporaceae</taxon>
        <taxon>Pendulispora</taxon>
    </lineage>
</organism>